<dbReference type="GO" id="GO:0016705">
    <property type="term" value="F:oxidoreductase activity, acting on paired donors, with incorporation or reduction of molecular oxygen"/>
    <property type="evidence" value="ECO:0007669"/>
    <property type="project" value="InterPro"/>
</dbReference>
<dbReference type="SUPFAM" id="SSF48264">
    <property type="entry name" value="Cytochrome P450"/>
    <property type="match status" value="1"/>
</dbReference>
<dbReference type="Gene3D" id="1.10.630.10">
    <property type="entry name" value="Cytochrome P450"/>
    <property type="match status" value="1"/>
</dbReference>
<dbReference type="InterPro" id="IPR036396">
    <property type="entry name" value="Cyt_P450_sf"/>
</dbReference>
<name>A0A811R4H3_9POAL</name>
<gene>
    <name evidence="2" type="ORF">NCGR_LOCUS48263</name>
</gene>
<sequence>MAQLLSPSRLDEQEPLRRDVVCDLLRDVSKQAAASGAPVSVGCVTFAAMVRLLGRAMFSSELDAATSQEIHDSVREAIVLFTAPNVSDLFPAVAAADIQGLRRRMSRLIARSYQVMDCQIEQRLHERGVGGAPDRANDLLDVMLDMSESQEVGSGVTVNRAMMRAFFHGTECWEET</sequence>
<dbReference type="AlphaFoldDB" id="A0A811R4H3"/>
<protein>
    <submittedName>
        <fullName evidence="2">Uncharacterized protein</fullName>
    </submittedName>
</protein>
<evidence type="ECO:0000313" key="3">
    <source>
        <dbReference type="Proteomes" id="UP000604825"/>
    </source>
</evidence>
<accession>A0A811R4H3</accession>
<keyword evidence="3" id="KW-1185">Reference proteome</keyword>
<reference evidence="2" key="1">
    <citation type="submission" date="2020-10" db="EMBL/GenBank/DDBJ databases">
        <authorList>
            <person name="Han B."/>
            <person name="Lu T."/>
            <person name="Zhao Q."/>
            <person name="Huang X."/>
            <person name="Zhao Y."/>
        </authorList>
    </citation>
    <scope>NUCLEOTIDE SEQUENCE</scope>
</reference>
<dbReference type="OrthoDB" id="2789670at2759"/>
<comment type="similarity">
    <text evidence="1">Belongs to the cytochrome P450 family.</text>
</comment>
<dbReference type="GO" id="GO:0005506">
    <property type="term" value="F:iron ion binding"/>
    <property type="evidence" value="ECO:0007669"/>
    <property type="project" value="InterPro"/>
</dbReference>
<dbReference type="GO" id="GO:0004497">
    <property type="term" value="F:monooxygenase activity"/>
    <property type="evidence" value="ECO:0007669"/>
    <property type="project" value="InterPro"/>
</dbReference>
<dbReference type="PANTHER" id="PTHR47950:SF7">
    <property type="entry name" value="OS12G0196700 PROTEIN"/>
    <property type="match status" value="1"/>
</dbReference>
<evidence type="ECO:0000256" key="1">
    <source>
        <dbReference type="ARBA" id="ARBA00010617"/>
    </source>
</evidence>
<dbReference type="PANTHER" id="PTHR47950">
    <property type="entry name" value="CYTOCHROME P450, FAMILY 76, SUBFAMILY C, POLYPEPTIDE 5-RELATED"/>
    <property type="match status" value="1"/>
</dbReference>
<organism evidence="2 3">
    <name type="scientific">Miscanthus lutarioriparius</name>
    <dbReference type="NCBI Taxonomy" id="422564"/>
    <lineage>
        <taxon>Eukaryota</taxon>
        <taxon>Viridiplantae</taxon>
        <taxon>Streptophyta</taxon>
        <taxon>Embryophyta</taxon>
        <taxon>Tracheophyta</taxon>
        <taxon>Spermatophyta</taxon>
        <taxon>Magnoliopsida</taxon>
        <taxon>Liliopsida</taxon>
        <taxon>Poales</taxon>
        <taxon>Poaceae</taxon>
        <taxon>PACMAD clade</taxon>
        <taxon>Panicoideae</taxon>
        <taxon>Andropogonodae</taxon>
        <taxon>Andropogoneae</taxon>
        <taxon>Saccharinae</taxon>
        <taxon>Miscanthus</taxon>
    </lineage>
</organism>
<dbReference type="GO" id="GO:0020037">
    <property type="term" value="F:heme binding"/>
    <property type="evidence" value="ECO:0007669"/>
    <property type="project" value="InterPro"/>
</dbReference>
<evidence type="ECO:0000313" key="2">
    <source>
        <dbReference type="EMBL" id="CAD6264958.1"/>
    </source>
</evidence>
<comment type="caution">
    <text evidence="2">The sequence shown here is derived from an EMBL/GenBank/DDBJ whole genome shotgun (WGS) entry which is preliminary data.</text>
</comment>
<dbReference type="EMBL" id="CAJGYO010000013">
    <property type="protein sequence ID" value="CAD6264958.1"/>
    <property type="molecule type" value="Genomic_DNA"/>
</dbReference>
<dbReference type="Proteomes" id="UP000604825">
    <property type="component" value="Unassembled WGS sequence"/>
</dbReference>
<proteinExistence type="inferred from homology"/>